<keyword evidence="2" id="KW-0229">DNA integration</keyword>
<evidence type="ECO:0000256" key="5">
    <source>
        <dbReference type="PROSITE-ProRule" id="PRU01248"/>
    </source>
</evidence>
<evidence type="ECO:0000256" key="1">
    <source>
        <dbReference type="ARBA" id="ARBA00008857"/>
    </source>
</evidence>
<dbReference type="InterPro" id="IPR050090">
    <property type="entry name" value="Tyrosine_recombinase_XerCD"/>
</dbReference>
<name>A0A5C6QDM7_9GAMM</name>
<dbReference type="Gene3D" id="1.10.443.10">
    <property type="entry name" value="Intergrase catalytic core"/>
    <property type="match status" value="1"/>
</dbReference>
<keyword evidence="4" id="KW-0233">DNA recombination</keyword>
<evidence type="ECO:0000259" key="6">
    <source>
        <dbReference type="PROSITE" id="PS51898"/>
    </source>
</evidence>
<dbReference type="SUPFAM" id="SSF56349">
    <property type="entry name" value="DNA breaking-rejoining enzymes"/>
    <property type="match status" value="1"/>
</dbReference>
<dbReference type="CDD" id="cd00397">
    <property type="entry name" value="DNA_BRE_C"/>
    <property type="match status" value="1"/>
</dbReference>
<protein>
    <submittedName>
        <fullName evidence="8">Site-specific integrase</fullName>
    </submittedName>
</protein>
<dbReference type="InterPro" id="IPR044068">
    <property type="entry name" value="CB"/>
</dbReference>
<dbReference type="PROSITE" id="PS51900">
    <property type="entry name" value="CB"/>
    <property type="match status" value="1"/>
</dbReference>
<proteinExistence type="inferred from homology"/>
<dbReference type="EMBL" id="VOLT01000006">
    <property type="protein sequence ID" value="TWX67155.1"/>
    <property type="molecule type" value="Genomic_DNA"/>
</dbReference>
<comment type="similarity">
    <text evidence="1">Belongs to the 'phage' integrase family.</text>
</comment>
<dbReference type="Pfam" id="PF00589">
    <property type="entry name" value="Phage_integrase"/>
    <property type="match status" value="1"/>
</dbReference>
<dbReference type="InterPro" id="IPR013762">
    <property type="entry name" value="Integrase-like_cat_sf"/>
</dbReference>
<dbReference type="InterPro" id="IPR010998">
    <property type="entry name" value="Integrase_recombinase_N"/>
</dbReference>
<evidence type="ECO:0000256" key="2">
    <source>
        <dbReference type="ARBA" id="ARBA00022908"/>
    </source>
</evidence>
<dbReference type="AlphaFoldDB" id="A0A5C6QDM7"/>
<dbReference type="Gene3D" id="1.10.150.130">
    <property type="match status" value="1"/>
</dbReference>
<dbReference type="GO" id="GO:0006310">
    <property type="term" value="P:DNA recombination"/>
    <property type="evidence" value="ECO:0007669"/>
    <property type="project" value="UniProtKB-KW"/>
</dbReference>
<accession>A0A5C6QDM7</accession>
<dbReference type="RefSeq" id="WP_146788482.1">
    <property type="nucleotide sequence ID" value="NZ_VOLT01000006.1"/>
</dbReference>
<organism evidence="8 9">
    <name type="scientific">Colwellia demingiae</name>
    <dbReference type="NCBI Taxonomy" id="89401"/>
    <lineage>
        <taxon>Bacteria</taxon>
        <taxon>Pseudomonadati</taxon>
        <taxon>Pseudomonadota</taxon>
        <taxon>Gammaproteobacteria</taxon>
        <taxon>Alteromonadales</taxon>
        <taxon>Colwelliaceae</taxon>
        <taxon>Colwellia</taxon>
    </lineage>
</organism>
<feature type="domain" description="Tyr recombinase" evidence="6">
    <location>
        <begin position="146"/>
        <end position="358"/>
    </location>
</feature>
<dbReference type="InterPro" id="IPR011010">
    <property type="entry name" value="DNA_brk_join_enz"/>
</dbReference>
<dbReference type="GO" id="GO:0003677">
    <property type="term" value="F:DNA binding"/>
    <property type="evidence" value="ECO:0007669"/>
    <property type="project" value="UniProtKB-UniRule"/>
</dbReference>
<feature type="domain" description="Core-binding (CB)" evidence="7">
    <location>
        <begin position="24"/>
        <end position="114"/>
    </location>
</feature>
<dbReference type="GO" id="GO:0015074">
    <property type="term" value="P:DNA integration"/>
    <property type="evidence" value="ECO:0007669"/>
    <property type="project" value="UniProtKB-KW"/>
</dbReference>
<dbReference type="InterPro" id="IPR002104">
    <property type="entry name" value="Integrase_catalytic"/>
</dbReference>
<dbReference type="Proteomes" id="UP000321822">
    <property type="component" value="Unassembled WGS sequence"/>
</dbReference>
<evidence type="ECO:0000256" key="4">
    <source>
        <dbReference type="ARBA" id="ARBA00023172"/>
    </source>
</evidence>
<reference evidence="8 9" key="1">
    <citation type="submission" date="2019-07" db="EMBL/GenBank/DDBJ databases">
        <title>Genomes of sea-ice associated Colwellia species.</title>
        <authorList>
            <person name="Bowman J.P."/>
        </authorList>
    </citation>
    <scope>NUCLEOTIDE SEQUENCE [LARGE SCALE GENOMIC DNA]</scope>
    <source>
        <strain evidence="8 9">ACAM 459</strain>
    </source>
</reference>
<evidence type="ECO:0000259" key="7">
    <source>
        <dbReference type="PROSITE" id="PS51900"/>
    </source>
</evidence>
<dbReference type="PANTHER" id="PTHR30349:SF41">
    <property type="entry name" value="INTEGRASE_RECOMBINASE PROTEIN MJ0367-RELATED"/>
    <property type="match status" value="1"/>
</dbReference>
<evidence type="ECO:0000313" key="9">
    <source>
        <dbReference type="Proteomes" id="UP000321822"/>
    </source>
</evidence>
<comment type="caution">
    <text evidence="8">The sequence shown here is derived from an EMBL/GenBank/DDBJ whole genome shotgun (WGS) entry which is preliminary data.</text>
</comment>
<keyword evidence="9" id="KW-1185">Reference proteome</keyword>
<evidence type="ECO:0000313" key="8">
    <source>
        <dbReference type="EMBL" id="TWX67155.1"/>
    </source>
</evidence>
<dbReference type="OrthoDB" id="6402800at2"/>
<dbReference type="PROSITE" id="PS51898">
    <property type="entry name" value="TYR_RECOMBINASE"/>
    <property type="match status" value="1"/>
</dbReference>
<gene>
    <name evidence="8" type="ORF">ESZ36_12620</name>
</gene>
<keyword evidence="3 5" id="KW-0238">DNA-binding</keyword>
<evidence type="ECO:0000256" key="3">
    <source>
        <dbReference type="ARBA" id="ARBA00023125"/>
    </source>
</evidence>
<sequence>MDVAKVKNVSSGGRYLEFYCVVNNDGIPLLEPGLYLLDLAKAGNAISTTENYARVLKDFFGVLDSSGGDLKYDQVTDAQMTGYLNGYRVQKLKNSPETVNYHATILNEFYKKMANLGISDNLKNISFTWEGLKKVKNKKEVLSTEILQIYMDKKSFEEDVLANITATSAFKRERDEIALKLGYYAGFRTHELVSYDNLNVKELRKLLPKQKDWTPKSMKLKIMGKGNKMRSAQVSVELAEAIYNFIWNRGSHLTGSLMAAKSGKDLVDKKFGTKLFERCVKARILKGVENIDDWLARRYHTLRKCYATNSVTYCYKKGKDPMVFVSQWMGHTDYEMTKIYVFYYAVVMGRVDILNTLSLKDSRYERYNKKKKDED</sequence>
<dbReference type="PANTHER" id="PTHR30349">
    <property type="entry name" value="PHAGE INTEGRASE-RELATED"/>
    <property type="match status" value="1"/>
</dbReference>